<keyword evidence="2" id="KW-0520">NAD</keyword>
<dbReference type="GO" id="GO:0016853">
    <property type="term" value="F:isomerase activity"/>
    <property type="evidence" value="ECO:0007669"/>
    <property type="project" value="UniProtKB-KW"/>
</dbReference>
<dbReference type="AlphaFoldDB" id="A0A1S3BBU1"/>
<dbReference type="CDD" id="cd05266">
    <property type="entry name" value="SDR_a4"/>
    <property type="match status" value="1"/>
</dbReference>
<dbReference type="KEGG" id="cmo:103487996"/>
<dbReference type="SMR" id="A0A1S3BBU1"/>
<keyword evidence="3" id="KW-0413">Isomerase</keyword>
<feature type="domain" description="NAD-dependent epimerase/dehydratase" evidence="4">
    <location>
        <begin position="60"/>
        <end position="278"/>
    </location>
</feature>
<dbReference type="SUPFAM" id="SSF51735">
    <property type="entry name" value="NAD(P)-binding Rossmann-fold domains"/>
    <property type="match status" value="1"/>
</dbReference>
<dbReference type="InterPro" id="IPR036291">
    <property type="entry name" value="NAD(P)-bd_dom_sf"/>
</dbReference>
<dbReference type="FunCoup" id="A0A1S3BBU1">
    <property type="interactions" value="35"/>
</dbReference>
<dbReference type="GeneID" id="103487996"/>
<evidence type="ECO:0000256" key="3">
    <source>
        <dbReference type="ARBA" id="ARBA00023235"/>
    </source>
</evidence>
<reference evidence="6" key="1">
    <citation type="submission" date="2025-08" db="UniProtKB">
        <authorList>
            <consortium name="RefSeq"/>
        </authorList>
    </citation>
    <scope>IDENTIFICATION</scope>
    <source>
        <tissue evidence="6">Stem</tissue>
    </source>
</reference>
<comment type="similarity">
    <text evidence="1">Belongs to the NAD(P)-dependent epimerase/dehydratase family.</text>
</comment>
<protein>
    <submittedName>
        <fullName evidence="6">Uncharacterized protein LOC103487996 isoform X1</fullName>
    </submittedName>
</protein>
<dbReference type="InParanoid" id="A0A1S3BBU1"/>
<proteinExistence type="inferred from homology"/>
<organism evidence="5 6">
    <name type="scientific">Cucumis melo</name>
    <name type="common">Muskmelon</name>
    <dbReference type="NCBI Taxonomy" id="3656"/>
    <lineage>
        <taxon>Eukaryota</taxon>
        <taxon>Viridiplantae</taxon>
        <taxon>Streptophyta</taxon>
        <taxon>Embryophyta</taxon>
        <taxon>Tracheophyta</taxon>
        <taxon>Spermatophyta</taxon>
        <taxon>Magnoliopsida</taxon>
        <taxon>eudicotyledons</taxon>
        <taxon>Gunneridae</taxon>
        <taxon>Pentapetalae</taxon>
        <taxon>rosids</taxon>
        <taxon>fabids</taxon>
        <taxon>Cucurbitales</taxon>
        <taxon>Cucurbitaceae</taxon>
        <taxon>Benincaseae</taxon>
        <taxon>Cucumis</taxon>
    </lineage>
</organism>
<dbReference type="OrthoDB" id="5824at2759"/>
<gene>
    <name evidence="6" type="primary">LOC103487996</name>
</gene>
<dbReference type="Pfam" id="PF01370">
    <property type="entry name" value="Epimerase"/>
    <property type="match status" value="1"/>
</dbReference>
<dbReference type="Gene3D" id="3.40.50.720">
    <property type="entry name" value="NAD(P)-binding Rossmann-like Domain"/>
    <property type="match status" value="1"/>
</dbReference>
<evidence type="ECO:0000256" key="1">
    <source>
        <dbReference type="ARBA" id="ARBA00007637"/>
    </source>
</evidence>
<evidence type="ECO:0000313" key="6">
    <source>
        <dbReference type="RefSeq" id="XP_008444749.1"/>
    </source>
</evidence>
<keyword evidence="5" id="KW-1185">Reference proteome</keyword>
<accession>A0A1S3BBU1</accession>
<evidence type="ECO:0000256" key="2">
    <source>
        <dbReference type="ARBA" id="ARBA00023027"/>
    </source>
</evidence>
<name>A0A1S3BBU1_CUCME</name>
<dbReference type="Proteomes" id="UP001652600">
    <property type="component" value="Chromosome 3"/>
</dbReference>
<sequence>MDALCWNHPAISLKATQNSENHGFLTPKSSSSLFHCRAAMNSSNPVSKPSPLKIQNRMFILGMGFVGQFFAQELKYSGWDVSGTCRNLGQKMQLEGRGFDVYVFDANDPVQDTLKAMKYHTHLLISIPPDVDVGDPLLHHEKLLRTTLQGGDLRWLCYLSSTSVYGDYGGAWVDEDNPANPLSRSGKLRIEAEERWINLGNDLGFSTQVFRLGGIYGPGRRHWFNHSAIDTIIKQRSLSERQQRRARRQFTSRVHVQDICQALKACIQRPSSRRFYNIVDDDPAPREEVFSYARDLVEKKWPGKFDTLLKPVEESDVTNGSVRGDKRVCNARMKRELGVSLAYPTYKSGLQSIIDQMGDEEPS</sequence>
<dbReference type="eggNOG" id="KOG0747">
    <property type="taxonomic scope" value="Eukaryota"/>
</dbReference>
<evidence type="ECO:0000259" key="4">
    <source>
        <dbReference type="Pfam" id="PF01370"/>
    </source>
</evidence>
<dbReference type="InterPro" id="IPR001509">
    <property type="entry name" value="Epimerase_deHydtase"/>
</dbReference>
<dbReference type="PANTHER" id="PTHR43574">
    <property type="entry name" value="EPIMERASE-RELATED"/>
    <property type="match status" value="1"/>
</dbReference>
<evidence type="ECO:0000313" key="5">
    <source>
        <dbReference type="Proteomes" id="UP001652600"/>
    </source>
</evidence>
<dbReference type="RefSeq" id="XP_008444749.1">
    <property type="nucleotide sequence ID" value="XM_008446527.3"/>
</dbReference>